<name>A0A9W7ZJK1_9FUNG</name>
<protein>
    <submittedName>
        <fullName evidence="1">Uncharacterized protein</fullName>
    </submittedName>
</protein>
<evidence type="ECO:0000313" key="3">
    <source>
        <dbReference type="Proteomes" id="UP001150569"/>
    </source>
</evidence>
<proteinExistence type="predicted"/>
<gene>
    <name evidence="2" type="ORF">IWQ60_010302</name>
    <name evidence="1" type="ORF">IWQ60_010521</name>
</gene>
<organism evidence="1 3">
    <name type="scientific">Tieghemiomyces parasiticus</name>
    <dbReference type="NCBI Taxonomy" id="78921"/>
    <lineage>
        <taxon>Eukaryota</taxon>
        <taxon>Fungi</taxon>
        <taxon>Fungi incertae sedis</taxon>
        <taxon>Zoopagomycota</taxon>
        <taxon>Kickxellomycotina</taxon>
        <taxon>Dimargaritomycetes</taxon>
        <taxon>Dimargaritales</taxon>
        <taxon>Dimargaritaceae</taxon>
        <taxon>Tieghemiomyces</taxon>
    </lineage>
</organism>
<comment type="caution">
    <text evidence="1">The sequence shown here is derived from an EMBL/GenBank/DDBJ whole genome shotgun (WGS) entry which is preliminary data.</text>
</comment>
<keyword evidence="3" id="KW-1185">Reference proteome</keyword>
<evidence type="ECO:0000313" key="1">
    <source>
        <dbReference type="EMBL" id="KAJ1910692.1"/>
    </source>
</evidence>
<dbReference type="EMBL" id="JANBPT010001017">
    <property type="protein sequence ID" value="KAJ1910692.1"/>
    <property type="molecule type" value="Genomic_DNA"/>
</dbReference>
<dbReference type="Proteomes" id="UP001150569">
    <property type="component" value="Unassembled WGS sequence"/>
</dbReference>
<dbReference type="OrthoDB" id="5692646at2759"/>
<dbReference type="AlphaFoldDB" id="A0A9W7ZJK1"/>
<dbReference type="EMBL" id="JANBPT010000968">
    <property type="protein sequence ID" value="KAJ1911106.1"/>
    <property type="molecule type" value="Genomic_DNA"/>
</dbReference>
<reference evidence="1" key="1">
    <citation type="submission" date="2022-07" db="EMBL/GenBank/DDBJ databases">
        <title>Phylogenomic reconstructions and comparative analyses of Kickxellomycotina fungi.</title>
        <authorList>
            <person name="Reynolds N.K."/>
            <person name="Stajich J.E."/>
            <person name="Barry K."/>
            <person name="Grigoriev I.V."/>
            <person name="Crous P."/>
            <person name="Smith M.E."/>
        </authorList>
    </citation>
    <scope>NUCLEOTIDE SEQUENCE</scope>
    <source>
        <strain evidence="1">RSA 861</strain>
    </source>
</reference>
<sequence>MEPSYYYHTDFTEPAEPVTLDYSQSYTPYVTVPGSPVDFEFDESMCVVCQRAPCTCPAEQPRFFDDCPVYP</sequence>
<accession>A0A9W7ZJK1</accession>
<evidence type="ECO:0000313" key="2">
    <source>
        <dbReference type="EMBL" id="KAJ1911106.1"/>
    </source>
</evidence>